<evidence type="ECO:0000256" key="3">
    <source>
        <dbReference type="ARBA" id="ARBA00023125"/>
    </source>
</evidence>
<dbReference type="Gene3D" id="1.10.10.60">
    <property type="entry name" value="Homeodomain-like"/>
    <property type="match status" value="1"/>
</dbReference>
<dbReference type="PRINTS" id="PR00455">
    <property type="entry name" value="HTHTETR"/>
</dbReference>
<dbReference type="SUPFAM" id="SSF48498">
    <property type="entry name" value="Tetracyclin repressor-like, C-terminal domain"/>
    <property type="match status" value="1"/>
</dbReference>
<dbReference type="InterPro" id="IPR009057">
    <property type="entry name" value="Homeodomain-like_sf"/>
</dbReference>
<dbReference type="Proteomes" id="UP001208074">
    <property type="component" value="Unassembled WGS sequence"/>
</dbReference>
<evidence type="ECO:0000256" key="2">
    <source>
        <dbReference type="ARBA" id="ARBA00023015"/>
    </source>
</evidence>
<feature type="DNA-binding region" description="H-T-H motif" evidence="5">
    <location>
        <begin position="61"/>
        <end position="80"/>
    </location>
</feature>
<dbReference type="Pfam" id="PF00440">
    <property type="entry name" value="TetR_N"/>
    <property type="match status" value="1"/>
</dbReference>
<protein>
    <submittedName>
        <fullName evidence="8">TetR/AcrR family transcriptional regulator</fullName>
    </submittedName>
</protein>
<evidence type="ECO:0000256" key="5">
    <source>
        <dbReference type="PROSITE-ProRule" id="PRU00335"/>
    </source>
</evidence>
<feature type="compositionally biased region" description="Polar residues" evidence="6">
    <location>
        <begin position="1"/>
        <end position="10"/>
    </location>
</feature>
<dbReference type="PANTHER" id="PTHR47506:SF1">
    <property type="entry name" value="HTH-TYPE TRANSCRIPTIONAL REGULATOR YJDC"/>
    <property type="match status" value="1"/>
</dbReference>
<gene>
    <name evidence="8" type="ORF">OSH02_19450</name>
</gene>
<feature type="region of interest" description="Disordered" evidence="6">
    <location>
        <begin position="1"/>
        <end position="34"/>
    </location>
</feature>
<dbReference type="RefSeq" id="WP_026484894.1">
    <property type="nucleotide sequence ID" value="NZ_JAPKNB010000025.1"/>
</dbReference>
<keyword evidence="2" id="KW-0805">Transcription regulation</keyword>
<evidence type="ECO:0000256" key="1">
    <source>
        <dbReference type="ARBA" id="ARBA00022491"/>
    </source>
</evidence>
<dbReference type="PROSITE" id="PS50977">
    <property type="entry name" value="HTH_TETR_2"/>
    <property type="match status" value="1"/>
</dbReference>
<dbReference type="InterPro" id="IPR023772">
    <property type="entry name" value="DNA-bd_HTH_TetR-type_CS"/>
</dbReference>
<evidence type="ECO:0000256" key="6">
    <source>
        <dbReference type="SAM" id="MobiDB-lite"/>
    </source>
</evidence>
<accession>A0AAW5VWD6</accession>
<evidence type="ECO:0000313" key="9">
    <source>
        <dbReference type="Proteomes" id="UP001208074"/>
    </source>
</evidence>
<dbReference type="PROSITE" id="PS01081">
    <property type="entry name" value="HTH_TETR_1"/>
    <property type="match status" value="1"/>
</dbReference>
<dbReference type="Gene3D" id="1.10.357.10">
    <property type="entry name" value="Tetracycline Repressor, domain 2"/>
    <property type="match status" value="1"/>
</dbReference>
<comment type="caution">
    <text evidence="8">The sequence shown here is derived from an EMBL/GenBank/DDBJ whole genome shotgun (WGS) entry which is preliminary data.</text>
</comment>
<evidence type="ECO:0000313" key="8">
    <source>
        <dbReference type="EMBL" id="MCX5567551.1"/>
    </source>
</evidence>
<dbReference type="GO" id="GO:0003677">
    <property type="term" value="F:DNA binding"/>
    <property type="evidence" value="ECO:0007669"/>
    <property type="project" value="UniProtKB-UniRule"/>
</dbReference>
<dbReference type="SUPFAM" id="SSF46689">
    <property type="entry name" value="Homeodomain-like"/>
    <property type="match status" value="1"/>
</dbReference>
<dbReference type="Pfam" id="PF17932">
    <property type="entry name" value="TetR_C_24"/>
    <property type="match status" value="1"/>
</dbReference>
<dbReference type="InterPro" id="IPR036271">
    <property type="entry name" value="Tet_transcr_reg_TetR-rel_C_sf"/>
</dbReference>
<reference evidence="8" key="1">
    <citation type="submission" date="2022-11" db="EMBL/GenBank/DDBJ databases">
        <title>Biodiversity and phylogenetic relationships of bacteria.</title>
        <authorList>
            <person name="Machado R.A.R."/>
            <person name="Bhat A."/>
            <person name="Loulou A."/>
            <person name="Kallel S."/>
        </authorList>
    </citation>
    <scope>NUCLEOTIDE SEQUENCE</scope>
    <source>
        <strain evidence="8">DSM 16503</strain>
    </source>
</reference>
<sequence>MSTSTETQSRSKGRSSNKRPGEGARWNNAVSSPDEQYQLKKQAVITEAAKAFGRRGYKNVSLDEIALALNVTKPALYYYFKNKQELIYECHELVMQVGDQVLQEAMATDSSGYVKITTFIKNYLALLTNGLGAPAILYDLAAMSPADQKKIKARRRKFNQQLRQIIEDGIQDGSIAPCDPKLAVFWFMSAISALPLWYDADGALGGEEIADAYIEFLTKGIAPVRQADGISDPDNGN</sequence>
<organism evidence="8 9">
    <name type="scientific">Alcaligenes phenolicus</name>
    <dbReference type="NCBI Taxonomy" id="232846"/>
    <lineage>
        <taxon>Bacteria</taxon>
        <taxon>Pseudomonadati</taxon>
        <taxon>Pseudomonadota</taxon>
        <taxon>Betaproteobacteria</taxon>
        <taxon>Burkholderiales</taxon>
        <taxon>Alcaligenaceae</taxon>
        <taxon>Alcaligenes</taxon>
    </lineage>
</organism>
<keyword evidence="1" id="KW-0678">Repressor</keyword>
<keyword evidence="4" id="KW-0804">Transcription</keyword>
<dbReference type="EMBL" id="JAPKNB010000025">
    <property type="protein sequence ID" value="MCX5567551.1"/>
    <property type="molecule type" value="Genomic_DNA"/>
</dbReference>
<feature type="domain" description="HTH tetR-type" evidence="7">
    <location>
        <begin position="38"/>
        <end position="98"/>
    </location>
</feature>
<dbReference type="AlphaFoldDB" id="A0AAW5VWD6"/>
<dbReference type="PANTHER" id="PTHR47506">
    <property type="entry name" value="TRANSCRIPTIONAL REGULATORY PROTEIN"/>
    <property type="match status" value="1"/>
</dbReference>
<keyword evidence="3 5" id="KW-0238">DNA-binding</keyword>
<dbReference type="InterPro" id="IPR041490">
    <property type="entry name" value="KstR2_TetR_C"/>
</dbReference>
<dbReference type="InterPro" id="IPR001647">
    <property type="entry name" value="HTH_TetR"/>
</dbReference>
<name>A0AAW5VWD6_9BURK</name>
<proteinExistence type="predicted"/>
<evidence type="ECO:0000256" key="4">
    <source>
        <dbReference type="ARBA" id="ARBA00023163"/>
    </source>
</evidence>
<evidence type="ECO:0000259" key="7">
    <source>
        <dbReference type="PROSITE" id="PS50977"/>
    </source>
</evidence>